<dbReference type="SUPFAM" id="SSF55785">
    <property type="entry name" value="PYP-like sensor domain (PAS domain)"/>
    <property type="match status" value="1"/>
</dbReference>
<dbReference type="Pfam" id="PF04282">
    <property type="entry name" value="DUF438"/>
    <property type="match status" value="1"/>
</dbReference>
<dbReference type="InterPro" id="IPR007380">
    <property type="entry name" value="DUF438"/>
</dbReference>
<dbReference type="InterPro" id="IPR012312">
    <property type="entry name" value="Hemerythrin-like"/>
</dbReference>
<dbReference type="Pfam" id="PF13596">
    <property type="entry name" value="PAS_10"/>
    <property type="match status" value="1"/>
</dbReference>
<reference evidence="3 4" key="1">
    <citation type="submission" date="2020-04" db="EMBL/GenBank/DDBJ databases">
        <authorList>
            <person name="Zheng R.K."/>
            <person name="Sun C.M."/>
        </authorList>
    </citation>
    <scope>NUCLEOTIDE SEQUENCE [LARGE SCALE GENOMIC DNA]</scope>
    <source>
        <strain evidence="4">zrk29</strain>
    </source>
</reference>
<evidence type="ECO:0000313" key="4">
    <source>
        <dbReference type="Proteomes" id="UP000512167"/>
    </source>
</evidence>
<feature type="domain" description="Hemerythrin-like" evidence="1">
    <location>
        <begin position="96"/>
        <end position="221"/>
    </location>
</feature>
<dbReference type="Proteomes" id="UP000512167">
    <property type="component" value="Chromosome"/>
</dbReference>
<organism evidence="3 4">
    <name type="scientific">Hujiaoplasma nucleasis</name>
    <dbReference type="NCBI Taxonomy" id="2725268"/>
    <lineage>
        <taxon>Bacteria</taxon>
        <taxon>Bacillati</taxon>
        <taxon>Mycoplasmatota</taxon>
        <taxon>Mollicutes</taxon>
        <taxon>Candidatus Izemoplasmatales</taxon>
        <taxon>Hujiaoplasmataceae</taxon>
        <taxon>Hujiaoplasma</taxon>
    </lineage>
</organism>
<dbReference type="InterPro" id="IPR035965">
    <property type="entry name" value="PAS-like_dom_sf"/>
</dbReference>
<dbReference type="Gene3D" id="3.30.450.20">
    <property type="entry name" value="PAS domain"/>
    <property type="match status" value="1"/>
</dbReference>
<dbReference type="KEGG" id="tbk:HF295_00840"/>
<dbReference type="PANTHER" id="PTHR39966:SF3">
    <property type="entry name" value="DUF438 DOMAIN-CONTAINING PROTEIN"/>
    <property type="match status" value="1"/>
</dbReference>
<gene>
    <name evidence="3" type="ORF">HF295_00840</name>
</gene>
<dbReference type="AlphaFoldDB" id="A0A7L6N222"/>
<dbReference type="PANTHER" id="PTHR39966">
    <property type="entry name" value="BLL2471 PROTEIN-RELATED"/>
    <property type="match status" value="1"/>
</dbReference>
<feature type="domain" description="DUF438" evidence="2">
    <location>
        <begin position="16"/>
        <end position="81"/>
    </location>
</feature>
<dbReference type="RefSeq" id="WP_312031951.1">
    <property type="nucleotide sequence ID" value="NZ_CP051151.1"/>
</dbReference>
<evidence type="ECO:0000259" key="2">
    <source>
        <dbReference type="Pfam" id="PF04282"/>
    </source>
</evidence>
<evidence type="ECO:0000259" key="1">
    <source>
        <dbReference type="Pfam" id="PF01814"/>
    </source>
</evidence>
<accession>A0A7L6N222</accession>
<keyword evidence="4" id="KW-1185">Reference proteome</keyword>
<evidence type="ECO:0000313" key="3">
    <source>
        <dbReference type="EMBL" id="QLY39482.1"/>
    </source>
</evidence>
<proteinExistence type="predicted"/>
<name>A0A7L6N222_9MOLU</name>
<dbReference type="EMBL" id="CP051151">
    <property type="protein sequence ID" value="QLY39482.1"/>
    <property type="molecule type" value="Genomic_DNA"/>
</dbReference>
<protein>
    <submittedName>
        <fullName evidence="3">DUF438 domain-containing protein</fullName>
    </submittedName>
</protein>
<dbReference type="Gene3D" id="1.20.120.520">
    <property type="entry name" value="nmb1532 protein domain like"/>
    <property type="match status" value="1"/>
</dbReference>
<dbReference type="Pfam" id="PF01814">
    <property type="entry name" value="Hemerythrin"/>
    <property type="match status" value="1"/>
</dbReference>
<sequence length="400" mass="46557">MSEFINNQTLERQVKLKDLIKKIHQGMPLEEAKVLFKKDFQEISTDEIVKLEQALMDEGMSMDEVQSLCDVHAAVFDGSITDIHKPKSMMKIPGHPAKVFSDENHRILQLIEEEIQAYLGKTDPNSFLMLRIGFERLMEISKHYERKENLFFPALEKKGITSIPKVMWGVDDEIRADLKEVKSLLDDKSSNYQVIEKKILNVLERVKDMVMKEENILLPKLSDIMTFYDWIMADKASDEIGYFLEKPKESWAVKEVKQEEEDTVQGEIKFDAGHLSQIELNSILNTLPLDMTFVDKDGHVKYFTQGKERIFNRPVTIIGRHVSLCHPPKSVHIVEDIIESFRTGKKDHEDFYIQIKNMFVYIRYFAVRDKLGQYLGTLEITQDIKPIRDLEGEKRLVNES</sequence>
<dbReference type="GO" id="GO:0005886">
    <property type="term" value="C:plasma membrane"/>
    <property type="evidence" value="ECO:0007669"/>
    <property type="project" value="TreeGrafter"/>
</dbReference>